<dbReference type="SMART" id="SM01294">
    <property type="entry name" value="PKS_PP_betabranch"/>
    <property type="match status" value="1"/>
</dbReference>
<dbReference type="Gene3D" id="3.40.640.10">
    <property type="entry name" value="Type I PLP-dependent aspartate aminotransferase-like (Major domain)"/>
    <property type="match status" value="1"/>
</dbReference>
<dbReference type="PROSITE" id="PS00012">
    <property type="entry name" value="PHOSPHOPANTETHEINE"/>
    <property type="match status" value="4"/>
</dbReference>
<dbReference type="SUPFAM" id="SSF52777">
    <property type="entry name" value="CoA-dependent acyltransferases"/>
    <property type="match status" value="10"/>
</dbReference>
<dbReference type="PROSITE" id="PS52004">
    <property type="entry name" value="KS3_2"/>
    <property type="match status" value="1"/>
</dbReference>
<accession>A0ABT3IP91</accession>
<dbReference type="InterPro" id="IPR020845">
    <property type="entry name" value="AMP-binding_CS"/>
</dbReference>
<dbReference type="InterPro" id="IPR020841">
    <property type="entry name" value="PKS_Beta-ketoAc_synthase_dom"/>
</dbReference>
<dbReference type="Gene3D" id="3.40.50.980">
    <property type="match status" value="8"/>
</dbReference>
<evidence type="ECO:0000256" key="6">
    <source>
        <dbReference type="ARBA" id="ARBA00022898"/>
    </source>
</evidence>
<gene>
    <name evidence="10" type="ORF">OL497_17930</name>
</gene>
<dbReference type="PROSITE" id="PS00455">
    <property type="entry name" value="AMP_BINDING"/>
    <property type="match status" value="5"/>
</dbReference>
<organism evidence="10 11">
    <name type="scientific">Chitinophaga nivalis</name>
    <dbReference type="NCBI Taxonomy" id="2991709"/>
    <lineage>
        <taxon>Bacteria</taxon>
        <taxon>Pseudomonadati</taxon>
        <taxon>Bacteroidota</taxon>
        <taxon>Chitinophagia</taxon>
        <taxon>Chitinophagales</taxon>
        <taxon>Chitinophagaceae</taxon>
        <taxon>Chitinophaga</taxon>
    </lineage>
</organism>
<dbReference type="SMART" id="SM00827">
    <property type="entry name" value="PKS_AT"/>
    <property type="match status" value="1"/>
</dbReference>
<dbReference type="Pfam" id="PF13847">
    <property type="entry name" value="Methyltransf_31"/>
    <property type="match status" value="1"/>
</dbReference>
<evidence type="ECO:0000259" key="8">
    <source>
        <dbReference type="PROSITE" id="PS50075"/>
    </source>
</evidence>
<proteinExistence type="inferred from homology"/>
<reference evidence="10 11" key="1">
    <citation type="submission" date="2022-10" db="EMBL/GenBank/DDBJ databases">
        <title>Chitinophaga nivalis PC15 sp. nov., isolated from Pyeongchang county, South Korea.</title>
        <authorList>
            <person name="Trinh H.N."/>
        </authorList>
    </citation>
    <scope>NUCLEOTIDE SEQUENCE [LARGE SCALE GENOMIC DNA]</scope>
    <source>
        <strain evidence="10 11">PC14</strain>
    </source>
</reference>
<feature type="domain" description="Carrier" evidence="8">
    <location>
        <begin position="6297"/>
        <end position="6372"/>
    </location>
</feature>
<evidence type="ECO:0000256" key="2">
    <source>
        <dbReference type="ARBA" id="ARBA00022450"/>
    </source>
</evidence>
<evidence type="ECO:0000259" key="9">
    <source>
        <dbReference type="PROSITE" id="PS52004"/>
    </source>
</evidence>
<evidence type="ECO:0000256" key="4">
    <source>
        <dbReference type="ARBA" id="ARBA00022679"/>
    </source>
</evidence>
<dbReference type="CDD" id="cd00610">
    <property type="entry name" value="OAT_like"/>
    <property type="match status" value="1"/>
</dbReference>
<evidence type="ECO:0000256" key="5">
    <source>
        <dbReference type="ARBA" id="ARBA00022737"/>
    </source>
</evidence>
<dbReference type="Pfam" id="PF00668">
    <property type="entry name" value="Condensation"/>
    <property type="match status" value="5"/>
</dbReference>
<dbReference type="Gene3D" id="3.40.50.12780">
    <property type="entry name" value="N-terminal domain of ligase-like"/>
    <property type="match status" value="1"/>
</dbReference>
<dbReference type="Gene3D" id="3.30.70.3290">
    <property type="match status" value="1"/>
</dbReference>
<dbReference type="InterPro" id="IPR042099">
    <property type="entry name" value="ANL_N_sf"/>
</dbReference>
<dbReference type="SUPFAM" id="SSF53383">
    <property type="entry name" value="PLP-dependent transferases"/>
    <property type="match status" value="1"/>
</dbReference>
<dbReference type="Gene3D" id="3.40.366.10">
    <property type="entry name" value="Malonyl-Coenzyme A Acyl Carrier Protein, domain 2"/>
    <property type="match status" value="1"/>
</dbReference>
<dbReference type="InterPro" id="IPR045851">
    <property type="entry name" value="AMP-bd_C_sf"/>
</dbReference>
<dbReference type="Pfam" id="PF00698">
    <property type="entry name" value="Acyl_transf_1"/>
    <property type="match status" value="1"/>
</dbReference>
<dbReference type="InterPro" id="IPR032821">
    <property type="entry name" value="PKS_assoc"/>
</dbReference>
<dbReference type="SUPFAM" id="SSF52151">
    <property type="entry name" value="FabD/lysophospholipase-like"/>
    <property type="match status" value="1"/>
</dbReference>
<dbReference type="InterPro" id="IPR014030">
    <property type="entry name" value="Ketoacyl_synth_N"/>
</dbReference>
<dbReference type="EMBL" id="JAPDNS010000002">
    <property type="protein sequence ID" value="MCW3485790.1"/>
    <property type="molecule type" value="Genomic_DNA"/>
</dbReference>
<dbReference type="SUPFAM" id="SSF53901">
    <property type="entry name" value="Thiolase-like"/>
    <property type="match status" value="1"/>
</dbReference>
<name>A0ABT3IP91_9BACT</name>
<dbReference type="RefSeq" id="WP_264732581.1">
    <property type="nucleotide sequence ID" value="NZ_JAPDNR010000001.1"/>
</dbReference>
<dbReference type="CDD" id="cd05930">
    <property type="entry name" value="A_NRPS"/>
    <property type="match status" value="1"/>
</dbReference>
<keyword evidence="2" id="KW-0596">Phosphopantetheine</keyword>
<dbReference type="Gene3D" id="3.30.559.10">
    <property type="entry name" value="Chloramphenicol acetyltransferase-like domain"/>
    <property type="match status" value="5"/>
</dbReference>
<dbReference type="Gene3D" id="3.30.300.30">
    <property type="match status" value="8"/>
</dbReference>
<dbReference type="InterPro" id="IPR016036">
    <property type="entry name" value="Malonyl_transacylase_ACP-bd"/>
</dbReference>
<dbReference type="InterPro" id="IPR018201">
    <property type="entry name" value="Ketoacyl_synth_AS"/>
</dbReference>
<dbReference type="CDD" id="cd02440">
    <property type="entry name" value="AdoMet_MTases"/>
    <property type="match status" value="1"/>
</dbReference>
<evidence type="ECO:0000313" key="11">
    <source>
        <dbReference type="Proteomes" id="UP001207742"/>
    </source>
</evidence>
<dbReference type="Gene3D" id="3.90.1150.10">
    <property type="entry name" value="Aspartate Aminotransferase, domain 1"/>
    <property type="match status" value="1"/>
</dbReference>
<dbReference type="InterPro" id="IPR015424">
    <property type="entry name" value="PyrdxlP-dep_Trfase"/>
</dbReference>
<feature type="domain" description="Carrier" evidence="8">
    <location>
        <begin position="4841"/>
        <end position="4916"/>
    </location>
</feature>
<dbReference type="Pfam" id="PF00550">
    <property type="entry name" value="PP-binding"/>
    <property type="match status" value="6"/>
</dbReference>
<dbReference type="SMART" id="SM00823">
    <property type="entry name" value="PKS_PP"/>
    <property type="match status" value="6"/>
</dbReference>
<keyword evidence="5" id="KW-0677">Repeat</keyword>
<dbReference type="InterPro" id="IPR020806">
    <property type="entry name" value="PKS_PP-bd"/>
</dbReference>
<dbReference type="Pfam" id="PF00501">
    <property type="entry name" value="AMP-binding"/>
    <property type="match status" value="5"/>
</dbReference>
<dbReference type="Gene3D" id="1.10.1200.10">
    <property type="entry name" value="ACP-like"/>
    <property type="match status" value="6"/>
</dbReference>
<dbReference type="InterPro" id="IPR010060">
    <property type="entry name" value="NRPS_synth"/>
</dbReference>
<dbReference type="PROSITE" id="PS50075">
    <property type="entry name" value="CARRIER"/>
    <property type="match status" value="6"/>
</dbReference>
<dbReference type="NCBIfam" id="TIGR01733">
    <property type="entry name" value="AA-adenyl-dom"/>
    <property type="match status" value="4"/>
</dbReference>
<dbReference type="PROSITE" id="PS00606">
    <property type="entry name" value="KS3_1"/>
    <property type="match status" value="1"/>
</dbReference>
<feature type="domain" description="Carrier" evidence="8">
    <location>
        <begin position="1591"/>
        <end position="1669"/>
    </location>
</feature>
<dbReference type="Pfam" id="PF13193">
    <property type="entry name" value="AMP-binding_C"/>
    <property type="match status" value="1"/>
</dbReference>
<dbReference type="InterPro" id="IPR000873">
    <property type="entry name" value="AMP-dep_synth/lig_dom"/>
</dbReference>
<dbReference type="CDD" id="cd19531">
    <property type="entry name" value="LCL_NRPS-like"/>
    <property type="match status" value="4"/>
</dbReference>
<keyword evidence="3" id="KW-0597">Phosphoprotein</keyword>
<dbReference type="CDD" id="cd12117">
    <property type="entry name" value="A_NRPS_Srf_like"/>
    <property type="match status" value="3"/>
</dbReference>
<feature type="domain" description="Carrier" evidence="8">
    <location>
        <begin position="585"/>
        <end position="663"/>
    </location>
</feature>
<comment type="caution">
    <text evidence="10">The sequence shown here is derived from an EMBL/GenBank/DDBJ whole genome shotgun (WGS) entry which is preliminary data.</text>
</comment>
<feature type="domain" description="Ketosynthase family 3 (KS3)" evidence="9">
    <location>
        <begin position="679"/>
        <end position="1107"/>
    </location>
</feature>
<dbReference type="InterPro" id="IPR005814">
    <property type="entry name" value="Aminotrans_3"/>
</dbReference>
<dbReference type="InterPro" id="IPR015422">
    <property type="entry name" value="PyrdxlP-dep_Trfase_small"/>
</dbReference>
<dbReference type="Pfam" id="PF00202">
    <property type="entry name" value="Aminotran_3"/>
    <property type="match status" value="1"/>
</dbReference>
<dbReference type="NCBIfam" id="NF003417">
    <property type="entry name" value="PRK04813.1"/>
    <property type="match status" value="9"/>
</dbReference>
<dbReference type="SMART" id="SM00825">
    <property type="entry name" value="PKS_KS"/>
    <property type="match status" value="1"/>
</dbReference>
<dbReference type="InterPro" id="IPR010071">
    <property type="entry name" value="AA_adenyl_dom"/>
</dbReference>
<comment type="cofactor">
    <cofactor evidence="1">
        <name>pantetheine 4'-phosphate</name>
        <dbReference type="ChEBI" id="CHEBI:47942"/>
    </cofactor>
</comment>
<dbReference type="InterPro" id="IPR001227">
    <property type="entry name" value="Ac_transferase_dom_sf"/>
</dbReference>
<dbReference type="NCBIfam" id="TIGR01720">
    <property type="entry name" value="NRPS-para261"/>
    <property type="match status" value="1"/>
</dbReference>
<dbReference type="InterPro" id="IPR009081">
    <property type="entry name" value="PP-bd_ACP"/>
</dbReference>
<keyword evidence="11" id="KW-1185">Reference proteome</keyword>
<keyword evidence="4" id="KW-0808">Transferase</keyword>
<dbReference type="SUPFAM" id="SSF55048">
    <property type="entry name" value="Probable ACP-binding domain of malonyl-CoA ACP transacylase"/>
    <property type="match status" value="1"/>
</dbReference>
<dbReference type="Gene3D" id="3.30.559.30">
    <property type="entry name" value="Nonribosomal peptide synthetase, condensation domain"/>
    <property type="match status" value="5"/>
</dbReference>
<dbReference type="InterPro" id="IPR029063">
    <property type="entry name" value="SAM-dependent_MTases_sf"/>
</dbReference>
<dbReference type="InterPro" id="IPR001242">
    <property type="entry name" value="Condensation_dom"/>
</dbReference>
<dbReference type="InterPro" id="IPR036736">
    <property type="entry name" value="ACP-like_sf"/>
</dbReference>
<evidence type="ECO:0000256" key="3">
    <source>
        <dbReference type="ARBA" id="ARBA00022553"/>
    </source>
</evidence>
<feature type="domain" description="Carrier" evidence="8">
    <location>
        <begin position="3506"/>
        <end position="3581"/>
    </location>
</feature>
<evidence type="ECO:0000313" key="10">
    <source>
        <dbReference type="EMBL" id="MCW3485790.1"/>
    </source>
</evidence>
<dbReference type="InterPro" id="IPR014031">
    <property type="entry name" value="Ketoacyl_synth_C"/>
</dbReference>
<dbReference type="InterPro" id="IPR025110">
    <property type="entry name" value="AMP-bd_C"/>
</dbReference>
<dbReference type="InterPro" id="IPR025714">
    <property type="entry name" value="Methyltranfer_dom"/>
</dbReference>
<sequence>MRKVSFPQTLSALLTAQKDNQEKGITFISGASKEEYVSYQELYNSALSMLGYLQEKGVQPGNEVVFQIDDNKTFIQVFWACIMGGIIPVPAAVTYQGENAGKLFRIWQFLHRPYLVTTRAIYEKLDDRKTNDTLPFADYTFFTEDLYAHTAAGTVFPVTGDDIAFLQFSSGSTGNPKGVVLKHSNLLANTKSTLAMHECDIDRRLSWMPLTHDLGLIFFHLYPIAIGAQHFLMPTDLFIRHPLLWLQKIAEHKVTITGSPNFGFKYYLNQFKEEKVAGLDLSSLEVIVNAAEPISGALCQQFMDTLSKYNLRRSAMCPAYGLAESTLIVSFATALMESVFVRRETLTVGRYITEPGMLGTAPAPEHVEIMNVGKIVADTGIRILDEAGQPMEDGGVGIIWVNGPSVTEQYYNNTTATQAVIKEGWLNTGDTGFMRDGYLYAVGRVKDIIIVNGLNVYPHDIEQAVEAIDGIETGRVLACGVREEGAASESIVIFVVFKLAIEKFAPLATAVKRLVAARLGLEVKQVLPVRKIAKTTSGKVKRYLFAEEYRNGVYNEAIAALAAIEEQLRTAAALQAARSQEQAGRQQEVRVRRWLETWLQQQLQVSVAELAMHKTFMEYGITSMLAVSLAADLETFLQQEVDNTVIYNYPNVNSLAAHVAGVAAPPQEKIPVAPPAATRDKIAIVGMGCRLPGNVSTPAAFWELLVAERNAITAIPDDRWNTADYFDTNVGARGKMYTRQGGFIADADKFDPLFFGISPKEAEAMDPQQRLLLEVAWEALEHAGLRPTDLRGSDSGVFIGFGTDDYQHIILEQQAAAYYEDAFTSLGTERSIAAGRIAYLLDFHGPVMQLDTACSSSLVSIHQACQSLLHDDCSLALAGGITLMLSPEGTVKLCQMQALSPSGACKTFDDAADGYVRSEGVGIVVLKRLADAEAAGDNILAVISGSAINHDGLSNGISAPNGVAQQQLIGKALRRAGISANAVQYIETHGTGTRLGDPVEVQALHAVYASHRTKDAPLLLGAVKSNIGHLEAAAGVAGLIKAVLCLQHRQIPASIHQHTPNRFIPWQNMSVRVVDKLTAWPPVQGKRYAAVSAFGLSGTNAHVILEEAPARKPVAVPPAKPSYPVLLSAKSAAALQALAARYAQLPAHTSPAELGYSTALARDSFPYRIAFEVSDMTTARTLLQDYAAGKARKEILQGHVTVAPDKIAWLFTGQGSQYWQMGKELYEHSEVFRKVIDYCDAWLKKEWEFSLLTLLYGENKATGNALLRETRYTQPALFAIGCALAELWKSWGITPAVVAGHSVGEFAAAYAAGVFSLDDGLQLITARARLMHAIEEPGSMAMVFASEAVVAEAIRPYGHALSVAAINGPSLIVISGKKEAIATVLASLKQTGIGSRELAVSHAFHSPLMEPMITKFRQIAESIRYQEPVIPLVSNVTGGMITTDITTADYWCHHILAPVQFAASVQAIRALDAHIWLELGPQPNLLSMAQLTMSFEDGALLPSMREGQSAWSTLLQSLMALQVKGIPIGWHGFYADADYRKIQLPVYAFQRQRYWIHADKPATPKVVREQIAAPVPLPEILPAAVTPSAAHPATDITGVLVETLSRLLKISPADVNIHTPFLSQGADSLVLASVVRKIENDYGLNFSMRLLFEELTTVDKMAQYIATHATKTPIVTPVEEVPVAAVPVAVPAVPTSIPIAAAPAIAPVLNGSPVAADPFQVLQGQFEVMAQQFQLMSQQLQGLSRYTPVTVAPQQAPLIKKQLSAPGKQTVTIFPKIETQKGDQLLPPQQQHYLDAFIKRYTTKTRASKALAEKYRPVLADIRAAAGFRFMTKEMVYPIVVNTSKGARMTDADGNEYVDLTMGFGVNLLGHQPDIVTAAVYRQLEKGYQLGPQSPLTGEVATKIAALTGMDRVSFHNSGTEAVMSALRIARTLTGKSKIAIFQGSYHGYFDGTLALAEDVDTHPQGVPVAPGVLPNMVADVLVFDYQHPDVVQQIQAHADELAAVLVEPVQSRRPDYQPKALLQALRAMTTAEKIILIFDEMITGFRIHPGGAQAHFGIAADMATYGKIIGGGFPIGVIAGRDWCMQAVDGGVWKYGDDSCPQGEPTFLAGTFCKHPVSMAAALAILTELEQRGPALQQELTALTTRLVSTINALFEQYQVPVKVQRFGSLFYFAVTGNMDLLFYHLIERGVYIWEGRSCFLSTAHTTADIAWIEQAFRESVIALKKGGFLPGGEDIPPSGKHTTAPESLRVAIGQLTIPDKIPLSPNQERMWFIDQLEGSIQYNIPIALRLKGVLDKQALQQAFQEIISRHEILRTVVAQTDGRPYQHIRDNGKWQLKITNDIHLQNDPAALAAYVSAQIYTPFDFSGDNMLRANLIQAGEEEHVLLLTVHHIVSDDWSVRMLFGELIALYNAAIDHTTAQIPVLEIQYKDYAVWQQHYLESAAFREKLAWWKNRLDGAAPLLLPTDFERPLTRSTRGSMAAWQLDKTLTTKIHQLGRQEGVTLFTTLLTAFKVLLARYSGQEDIVVACAVAGRIQREVAPLLGFFANTLALRTEVHGTTSFSSLLKKVSNVVLDAHDYQEVPFNKVSDAVISNKSLADNPLLHIMFTQQQIPVARDIRLGAATLSYEPVIRQTSIADITWVVEDLPEGIAIMVEYATDLFTAATIQQLLQHYETLLQAAVEQPAAQVQQLKLLPDTEQQKLVHGFNNTVYPYPVDKTVVTLFEEQVAARPDAPAVAFGEQQLTYRGLHEKANQVAHWLLTAGVKPGEHVGLLSYRGIDMLIAIWGILKSGAAYVPFHTGFPAERIQLMMEDAGVTKVVYTDKQLAATIALPENTGLWIGEATHFPTTSTGIITAVTAPVNIMYTSGTTGRPKGIVVTHRNIVNMVSDPGIIIIRPEDRVLQWSNYSFDGSTFDIFGALLCGACLYTIKEAAVADVGALSQIIQTEKMTVCFMTTALFNNFVDTDINGLRPLRKLLFGGEKASVSHVQNALAALGAGKLIHLYGPTETTVYALAYPVDEVAATDMAIPIGRPQANTRALILDQQGLLVPIGVSGELYIGGDGVTNGYINNAVLTAEKFITLEGHVGRWYRSGDLCRWQPDGNIVYTGRADDQVKIRGYRIEPGEIERVMNQLEGITAAGIVVKEQTSGDKQLTGYYVIDRATVQQTAQDLSRRRLNENTVTPLLLHEQEVVLDQLRTLTDAQHLTATLEKSIASLKGKGRILIPGVPDLRLLSLDKHLQLLDKLPARTPVKEWSWQADVAAAQEPNLFVDPACFYQLPALYPAVTHVEIQAHAGEQTGGTYDVVIYVGYMPALLQPAWQLWQESGQVTQWLAAEQAVIALQEVPHPRLWKERLLADILQQPLTGTTDAVKTQISTPDTNTEAIQGLLEAATTAGYQVRCFAGQDPLTINILLEKAAGDAGVLLPEQQRIHLPVTTYTNIPLYTAISDIREDEIRRALQERLPDYMIPVVLTAIPYLPLTVNGKTDRKLLASLETTQRNSKQSYVAPVTSVQQRLATIWERLLEVERVGIHDSFFALGGHSLLATRVVSAVRRELSAELTVRVLFQHNTIAQLATYLEEQQPGLLLPPVTLALRTAPLPLSYSQERLWFIDQLEGSVEYHMSVAFTLKGALDTAALEYAWRQIVNRHEVLRTVFLEENGTPWQRIMNKDGWQLQQIEGSRYRHDKQALLTLIDELNRVPFDLTKDHMLRIRLITLSPEEHIMALCMHHIAADGWSLSVIIKELVTLYNARSRNEEPELETLPVQYADFAVWQRTYLDSNTSGKNPDYWKQQLADVATLQLPTDFERPLVKSNRGDQLVFRIDKALTNRLEQLAQEQGCTLYMLLLAVFKVLLFRYSGQEDIAVGSPIAGRLQAETESLIGFFINTLVLRSNLEGNPAFTRFLQTVRQTTLDAYEHQEVPFEKVVEMTVGERDRSKNPLFQVMFALQNIPEIPALQLGDVTLSSHPVTHSTSLFDMFWSIQVRTDHTEVALEYCTDIFTETTIRKMMAHYVSLLEAVVENAAIPVGALPMLREAEQQQLLYTFNDTALAYPSDKTVVALFEAQVAATPDAPAVTFGEVALTYRTLDEKANQVAHWLLAAGVKPGEHVGLLAYRGLDMLIAIWGILKSGAAYVPFHTGFPAERIQLMMADAGVTKVIYTDKQLTATITLPDNTGLWLGDALHYPVTATGVVPLVTAPVNIMYTSGTTGRPKGIVVTHSNIVKLAYDPGAIAVKPTDRVLQWSNYSFDGSTYDIFNTLLQGACLCMIPDNAAADVEALSRIISTENITVCFMTAALFNNFVDHDINALRPLRKLLFGGEKASISHVQKALMALGAGKLVNVYGPTETTVYALVYPVDEVGATDMSIPIGRPLANTRVLILDQQGALVPIGISGELYIGGDGVSNGYINNAALSAEKFVTLKGHAGRWYRSGDLCHWQPDGNIVYTGRVDDQVKIRGYRIEPGEIEQQMNQLEGIANAGIIVKEQITGDKQLAGYYVMDMTALRQQEEELSRQRANENNVAPVLLNEQEVVLNQMQTLTTTQDLTTALESSIALLKEKGRILIPGVPDLRVLSLGKHLQLLNKLQGSTPVKQWSWQADVEAGQEPALFVDPAYFYQLPALYPAVTHVEIQAPAGEQAGTTYDVVIYVGHMPVLLQPDWQPWQESGLVMQWLAAGKAVIALQEVPHPRLWKERLLADILQQPLTGTTEAVIAKISTPDITIVAIQNLLESATTAGYQVRCLTGHDPLTINILLEKTPGDVAVLLPEQQRIHLPVTAYTNMPLYAAISEIREKEIRRALQERLPDYMIPVVLTAIPYLPLTVNGKTDRKLLASLETALRNSQQAYVPPVTPVQQQLAAIWERFLKVERVGIYDSFFALGGHSLLVTRVVSAVRQELNVELMVRDLFHYNTIAQLAAYLEQQQPGLLLPPVTLAPRTAPLPLSYSQERLWFIDQLEGSVQYHMPEAFTLKGALDTVALEYAWRQIVNRHEVLRTVFLQENGAPRQRIMDKDGWQLQRIEGSRYRRDRLALLDLIDDLIRVPFDLTTDHMLRVQLITLSPEEHIMVLCMHHIAADGWSLSVIIRELVALYNARSRNQEPELEALPVQYADFAVWQRTYLNSETSGKKLNYWKHQLAGVTVLQLPTDFERPLVKSTRGELLIFHIDKTLTGRLEQLAREQGCTLYMLLLAVFKVLMFRYSGQEDIAVGGGIAGRLQAEIESLIGFFVNTLVLRSNLGGNPAFTRFLQEVRQTMLDAYEHQEVPFEKVVEVTVGERDRSANPLFQVMFALQNIPEIPTLQLGDVILNGHPVTHTTSLFDLFWSIRVRPDHMEVAMEYCTDLFTETTIRKMMAHYITLLEAVVQNPAMPVGALPMLREEEQQQLRYTFNDTAQVYPADKTVVTLFEEQVAATPDATAITFGEVQLTYRTLNEKANQVAHWLLTAGVKPGEHIGLLSYRGIDMLIAIWGILKSGAAYVPFHTGFPAERIQLMMEDAGVTKVVYTDQQLFATIALPDNTGWWLGDALHYPATPTGVVPVVTTPVNIMYTSGTTGRPKGIVVTHSNIVKLVYDPGAIAVKPADRVLQWSNYSFDGSTYDIFSTLLQGACLCMIPDNAAADVEMLSRIISTENITVCFMTTALFNNFVDHDINGLRPLRKLLFGGEKASVSHVQNALMALGTGKLVHVYGPTETTVYALAYPVDGVAATDIAIPIGRPLANTRALILDPQGALVPIGISGELYIGGDGVSNGYINNAALSAEKFVTLKGHAGRWYRSGDLCRWQPDGNIVYTGRVDDQVKIRGYRIEPGEIERVMLDLEMVGTVSVVVKETSTGDKRLVACYVPDTAQVARQEEQLFLQQVANWKELYEEAFSKPAEVIIADPEFDITGWNDSFTGDAIPAVEMRDWLDDIAGLILSLQPKRVLEIGCGTGLIYYQLAAHIEKYIGADFSPVSTGQLQEHIQKQSRPYPETVLQVCAAHEVTLPSTENIDLVILNSIVQYFPGAQYMSVVMENAIGLLKGQGRVVIGDVRDLRLLPAFKRRLLLDKMSDRIGIKDFLWQADQEVVREEELCFAPAYFYQLQEKYPAITQVAIQWKQSTYINELTSYRYTVVLQIGKPQAIFVPGWQPWESITDTHTLYEQLQQEVPVIALQDVPHPRLWQERLMEAGLKNAQVLYTRDLADAMVEPDAVTITINGLLQSAREAGYHCRFLLAEDPLKVHILLERIPTEDFIVLPEADRIHTTTANIPLFRDICNVLQKDMLVQLQHRLPAYMIPAELIALSHLPLTSNGKTDRRFLSTWEEGTRQGTAAYEAPATPVAIQLAEIWQRLLGVEKVGVKDNFFELGGHSLLATRVVSAIRKQLEVQLTVKDFFVYPTIEGLAVYLQGLQGSAVLPEISKAVRPEYLPLSFGQERLWFIDRLQGSVQYHMPATLRLTGNLDKTALAAALQHIVNRHEALRTVIRINEATGQGYQYILEKDTWQLQLQDLSGIAGDAAALQAAMETCITRPFELATDHMMRACLLQLQDNEHILVLTIHHISSDGWSIANLINELIVLYHAFTTGVPVPLPPLALQYADYALWQRKHLEGKVIDTQLEYWKKQLEDCPQLALPTDYERPPVQSTQGAAIAYRIDKALIDRLNVLSQQQGVTLFMTLLAAFKVLLYRYAGQEDIAVGSGVAGRTQEETEEMIGFFVNTLVIRSHLRADMPFTDFLQQVKETTLNAYTNQDAPFERVVEAVLDTRDLSVNPLFQVVFLLQNTPAAPALDLGGVELSTASFRHTTSLFDMSFFVTEQADGLQLDVEYCTELFKVSTMERLLGYYEHLLQAVADMPAQQIAALDMLGEAERQQLLVAFNQKQRQYDIHAGKTIVAVFEAQAARTPDATAVIFGDTILSYQELDRLSGVAAHYLTQVGVTTGTLVPVFVGRSAALIVTILAILKAGGAYVPVDTEYPEERIAYILEDTAARIVVSSQDVKDHLPVQQQMTVVETSVMMAGIDTLPPADGGNPVVKASQLAYLIYTSGSTGTPKGVMVQHDGVINLALSMQEELALQPGMKTLQFASIGFDAACFEIFNTLLSGGCLVMAAKETLLSGALLEALILQHQITLAVLPPSYLHAMKDTLGCLKTIVSAGEALNRNLAAYIQAQGIRLINAYGPTETTVCASLTDTPVLADNTVVIGKPVANTSLYVLDAANGLAPIGGVGELCVGGIQVARGYLNRETLTAARFIANPFTGVAGDRLYKTGDLVRWLPDGNLVYLGRTDEQVKIRGHRIELGEIESVLEEHILVNRAVVVVKTDDSGNKRLIGYVLCEGAFLREVILSFLTSRLPEYMIPAQLVELTNLPLTANGKIDRKALPDYDLTNAANRVYEGPRNEAERTLAAIWQELLGVSPISIHDNFFELGGDSIVTIQVVNRAKHAGYQLHPKNVFIHPTIAGLAAVLADQQPQRQAGEQGYLSGESGLLPVQQWYLGDESNVSDHMIQSVPLEIKKTIPVEIITTAVEYLVSFHDSLRFAYSNASGSWKQWYGNEKGTVVVVDLQSVPVDNLAVEIAAYENHYNHSLDMRAGKLVCAVLFLTPAAVPSNRLMITVHHMGVDVVSWRILLDDLDNILQDLQSGRPIGLTTKSSSVREWYQALARYSQSDRLLSQRNYWQQAMDQYQPLRTDKTYDSLVRISEMTAWRVRLDANLTQQLLLEVSQAYRTDVKDLLLAALSLTLSEWMQSSKVSVGFEKHGREDIAQDVDISHTTGWFTTLSPVLLDAGMASDTGLLLKSIRDQLNAIPDKGIGFGVLKYINQEAGLQGKDPWDVIFNYHGQIDYISNSHKWIAIAHTSAELKLIGDYTMRFKLFIDGTVTDNELVIDWLYSTHHFQQATIKMLSAAYIRHLEALIRHCMAKINERQLYMV</sequence>
<feature type="domain" description="Carrier" evidence="8">
    <location>
        <begin position="7350"/>
        <end position="7424"/>
    </location>
</feature>
<dbReference type="Gene3D" id="3.40.47.10">
    <property type="match status" value="1"/>
</dbReference>
<dbReference type="InterPro" id="IPR015421">
    <property type="entry name" value="PyrdxlP-dep_Trfase_major"/>
</dbReference>
<protein>
    <submittedName>
        <fullName evidence="10">Amino acid adenylation domain-containing protein</fullName>
    </submittedName>
</protein>
<dbReference type="SUPFAM" id="SSF47336">
    <property type="entry name" value="ACP-like"/>
    <property type="match status" value="6"/>
</dbReference>
<dbReference type="InterPro" id="IPR023213">
    <property type="entry name" value="CAT-like_dom_sf"/>
</dbReference>
<dbReference type="Gene3D" id="2.30.38.10">
    <property type="entry name" value="Luciferase, Domain 3"/>
    <property type="match status" value="4"/>
</dbReference>
<comment type="similarity">
    <text evidence="7">In the C-terminal section; belongs to the NRP synthetase family.</text>
</comment>
<dbReference type="PANTHER" id="PTHR45527:SF1">
    <property type="entry name" value="FATTY ACID SYNTHASE"/>
    <property type="match status" value="1"/>
</dbReference>
<dbReference type="Gene3D" id="3.40.50.150">
    <property type="entry name" value="Vaccinia Virus protein VP39"/>
    <property type="match status" value="1"/>
</dbReference>
<dbReference type="Pfam" id="PF16197">
    <property type="entry name" value="KAsynt_C_assoc"/>
    <property type="match status" value="1"/>
</dbReference>
<dbReference type="SUPFAM" id="SSF56801">
    <property type="entry name" value="Acetyl-CoA synthetase-like"/>
    <property type="match status" value="5"/>
</dbReference>
<dbReference type="CDD" id="cd00833">
    <property type="entry name" value="PKS"/>
    <property type="match status" value="1"/>
</dbReference>
<dbReference type="InterPro" id="IPR016035">
    <property type="entry name" value="Acyl_Trfase/lysoPLipase"/>
</dbReference>
<dbReference type="PANTHER" id="PTHR45527">
    <property type="entry name" value="NONRIBOSOMAL PEPTIDE SYNTHETASE"/>
    <property type="match status" value="1"/>
</dbReference>
<dbReference type="InterPro" id="IPR016039">
    <property type="entry name" value="Thiolase-like"/>
</dbReference>
<dbReference type="Proteomes" id="UP001207742">
    <property type="component" value="Unassembled WGS sequence"/>
</dbReference>
<dbReference type="SUPFAM" id="SSF53335">
    <property type="entry name" value="S-adenosyl-L-methionine-dependent methyltransferases"/>
    <property type="match status" value="1"/>
</dbReference>
<dbReference type="InterPro" id="IPR006162">
    <property type="entry name" value="Ppantetheine_attach_site"/>
</dbReference>
<keyword evidence="6" id="KW-0663">Pyridoxal phosphate</keyword>
<dbReference type="Pfam" id="PF02801">
    <property type="entry name" value="Ketoacyl-synt_C"/>
    <property type="match status" value="1"/>
</dbReference>
<evidence type="ECO:0000256" key="1">
    <source>
        <dbReference type="ARBA" id="ARBA00001957"/>
    </source>
</evidence>
<evidence type="ECO:0000256" key="7">
    <source>
        <dbReference type="ARBA" id="ARBA00029443"/>
    </source>
</evidence>
<dbReference type="Pfam" id="PF00109">
    <property type="entry name" value="ketoacyl-synt"/>
    <property type="match status" value="1"/>
</dbReference>
<dbReference type="InterPro" id="IPR014043">
    <property type="entry name" value="Acyl_transferase_dom"/>
</dbReference>